<dbReference type="Proteomes" id="UP000527355">
    <property type="component" value="Unassembled WGS sequence"/>
</dbReference>
<dbReference type="Gene3D" id="1.10.357.70">
    <property type="entry name" value="Exocyst complex component Sec6, C-terminal domain"/>
    <property type="match status" value="1"/>
</dbReference>
<dbReference type="PANTHER" id="PTHR21292:SF14">
    <property type="entry name" value="EXOCYST COMPLEX COMPONENT 3-LIKE PROTEIN 4"/>
    <property type="match status" value="1"/>
</dbReference>
<dbReference type="GO" id="GO:0000149">
    <property type="term" value="F:SNARE binding"/>
    <property type="evidence" value="ECO:0007669"/>
    <property type="project" value="TreeGrafter"/>
</dbReference>
<dbReference type="GO" id="GO:0051601">
    <property type="term" value="P:exocyst localization"/>
    <property type="evidence" value="ECO:0007669"/>
    <property type="project" value="TreeGrafter"/>
</dbReference>
<dbReference type="GO" id="GO:0006887">
    <property type="term" value="P:exocytosis"/>
    <property type="evidence" value="ECO:0007669"/>
    <property type="project" value="InterPro"/>
</dbReference>
<feature type="region of interest" description="Disordered" evidence="4">
    <location>
        <begin position="88"/>
        <end position="140"/>
    </location>
</feature>
<proteinExistence type="inferred from homology"/>
<comment type="similarity">
    <text evidence="1">Belongs to the SEC6 family.</text>
</comment>
<feature type="region of interest" description="Disordered" evidence="4">
    <location>
        <begin position="57"/>
        <end position="76"/>
    </location>
</feature>
<dbReference type="GO" id="GO:0000145">
    <property type="term" value="C:exocyst"/>
    <property type="evidence" value="ECO:0007669"/>
    <property type="project" value="InterPro"/>
</dbReference>
<evidence type="ECO:0000256" key="2">
    <source>
        <dbReference type="ARBA" id="ARBA00022553"/>
    </source>
</evidence>
<dbReference type="EMBL" id="JABWUV010000041">
    <property type="protein sequence ID" value="KAF6269934.1"/>
    <property type="molecule type" value="Genomic_DNA"/>
</dbReference>
<reference evidence="5 6" key="1">
    <citation type="journal article" date="2020" name="Nature">
        <title>Six reference-quality genomes reveal evolution of bat adaptations.</title>
        <authorList>
            <person name="Jebb D."/>
            <person name="Huang Z."/>
            <person name="Pippel M."/>
            <person name="Hughes G.M."/>
            <person name="Lavrichenko K."/>
            <person name="Devanna P."/>
            <person name="Winkler S."/>
            <person name="Jermiin L.S."/>
            <person name="Skirmuntt E.C."/>
            <person name="Katzourakis A."/>
            <person name="Burkitt-Gray L."/>
            <person name="Ray D.A."/>
            <person name="Sullivan K.A.M."/>
            <person name="Roscito J.G."/>
            <person name="Kirilenko B.M."/>
            <person name="Davalos L.M."/>
            <person name="Corthals A.P."/>
            <person name="Power M.L."/>
            <person name="Jones G."/>
            <person name="Ransome R.D."/>
            <person name="Dechmann D.K.N."/>
            <person name="Locatelli A.G."/>
            <person name="Puechmaille S.J."/>
            <person name="Fedrigo O."/>
            <person name="Jarvis E.D."/>
            <person name="Hiller M."/>
            <person name="Vernes S.C."/>
            <person name="Myers E.W."/>
            <person name="Teeling E.C."/>
        </authorList>
    </citation>
    <scope>NUCLEOTIDE SEQUENCE [LARGE SCALE GENOMIC DNA]</scope>
    <source>
        <strain evidence="5">MMyoMyo1</strain>
        <tissue evidence="5">Flight muscle</tissue>
    </source>
</reference>
<gene>
    <name evidence="5" type="ORF">mMyoMyo1_004691</name>
</gene>
<dbReference type="InterPro" id="IPR042532">
    <property type="entry name" value="EXOC3/Sec6_C"/>
</dbReference>
<protein>
    <recommendedName>
        <fullName evidence="3">Exocyst complex component 3-like protein 4</fullName>
    </recommendedName>
</protein>
<name>A0A7J7R196_MYOMY</name>
<evidence type="ECO:0000313" key="5">
    <source>
        <dbReference type="EMBL" id="KAF6269934.1"/>
    </source>
</evidence>
<dbReference type="Pfam" id="PF06046">
    <property type="entry name" value="Sec6"/>
    <property type="match status" value="1"/>
</dbReference>
<evidence type="ECO:0000256" key="3">
    <source>
        <dbReference type="ARBA" id="ARBA00070215"/>
    </source>
</evidence>
<accession>A0A7J7R196</accession>
<dbReference type="VEuPathDB" id="HostDB:GeneID_118655045"/>
<dbReference type="InterPro" id="IPR010326">
    <property type="entry name" value="EXOC3/Sec6"/>
</dbReference>
<evidence type="ECO:0000256" key="4">
    <source>
        <dbReference type="SAM" id="MobiDB-lite"/>
    </source>
</evidence>
<keyword evidence="6" id="KW-1185">Reference proteome</keyword>
<evidence type="ECO:0000256" key="1">
    <source>
        <dbReference type="ARBA" id="ARBA00009447"/>
    </source>
</evidence>
<dbReference type="FunFam" id="1.10.357.70:FF:000006">
    <property type="entry name" value="Exocyst complex component 3 like 4"/>
    <property type="match status" value="1"/>
</dbReference>
<organism evidence="5 6">
    <name type="scientific">Myotis myotis</name>
    <name type="common">Greater mouse-eared bat</name>
    <name type="synonym">Vespertilio myotis</name>
    <dbReference type="NCBI Taxonomy" id="51298"/>
    <lineage>
        <taxon>Eukaryota</taxon>
        <taxon>Metazoa</taxon>
        <taxon>Chordata</taxon>
        <taxon>Craniata</taxon>
        <taxon>Vertebrata</taxon>
        <taxon>Euteleostomi</taxon>
        <taxon>Mammalia</taxon>
        <taxon>Eutheria</taxon>
        <taxon>Laurasiatheria</taxon>
        <taxon>Chiroptera</taxon>
        <taxon>Yangochiroptera</taxon>
        <taxon>Vespertilionidae</taxon>
        <taxon>Myotis</taxon>
    </lineage>
</organism>
<keyword evidence="2" id="KW-0597">Phosphoprotein</keyword>
<feature type="region of interest" description="Disordered" evidence="4">
    <location>
        <begin position="1"/>
        <end position="50"/>
    </location>
</feature>
<evidence type="ECO:0000313" key="6">
    <source>
        <dbReference type="Proteomes" id="UP000527355"/>
    </source>
</evidence>
<comment type="caution">
    <text evidence="5">The sequence shown here is derived from an EMBL/GenBank/DDBJ whole genome shotgun (WGS) entry which is preliminary data.</text>
</comment>
<sequence length="801" mass="87454">MQTAPRTVAAGLELHSPKEPGEPPTPVPGTRRASSGEGPSAQREALMPGLGAFQRAFSRVSQRATGRASEEDPGLLRRSSRFLFRSLRRSKDHRPAVDQDQATAGPGAGHGPEELSRAIDGVSQQASPREEPEELESEAGKSVADLITEWQLLAAFEQLQRLETRLVAEKASHTFERDPTGFARRAMDVCLHYDGLAAEIRAIVRETLGPDGVAADALAELARVVRDEEEAHPGPPADGDFLRTPRRWRQLWEDEVRRSAQERVQRAGAGEAAGLARLLAELGGLVRRDLQKVRLEVQPAYAAAGFPAWETYLRAYHGAVAQRLQELARDARGCEQLYILLDWAANVYGSPNFLGAPDLTLSTEPLPPLLAPEVWAQLESDYTSFLETKIASCFESILQLEQSRWAAAVDPEVLQGRYHSSLSIDIHMLVAEHVKAAGAISAELEATTLRICARALGLFLPRCGPSSARAGGGSGQAGVDGVSPGESPSCLLRVGGPDTWEGGASSQGPEAWMGLEGRVVLKGGRTRVLARPGRLPKASAYPAHRFENTFLESEAVSEPHLGANINACEELRTNLLARFPVAFTELEQPLVAATCTFQKRLLQGLQHSVQPLFRLLCTKAWLTQDTLQPLMDKVVAFAGHLERVAPPRAQETLQEAHRYVVREYLAQALRPRERFRGAERLTGSQKMGLDAQAIGATFRGLGSEATWLDQAIPGVADILGETYKDDIQRHLEALIGGYPDIRHEHVLAILALRRLGRRRNHRLLQRAQDLLSAGRAHTAGGRVLFEEIQVPASVDLLITCI</sequence>
<dbReference type="AlphaFoldDB" id="A0A7J7R196"/>
<dbReference type="PANTHER" id="PTHR21292">
    <property type="entry name" value="EXOCYST COMPLEX COMPONENT SEC6-RELATED"/>
    <property type="match status" value="1"/>
</dbReference>